<reference evidence="3" key="1">
    <citation type="journal article" date="2019" name="Int. J. Syst. Evol. Microbiol.">
        <title>The Global Catalogue of Microorganisms (GCM) 10K type strain sequencing project: providing services to taxonomists for standard genome sequencing and annotation.</title>
        <authorList>
            <consortium name="The Broad Institute Genomics Platform"/>
            <consortium name="The Broad Institute Genome Sequencing Center for Infectious Disease"/>
            <person name="Wu L."/>
            <person name="Ma J."/>
        </authorList>
    </citation>
    <scope>NUCLEOTIDE SEQUENCE [LARGE SCALE GENOMIC DNA]</scope>
    <source>
        <strain evidence="3">CGMCC 4.7319</strain>
    </source>
</reference>
<name>A0ABQ2IB05_9PSEU</name>
<proteinExistence type="predicted"/>
<organism evidence="2 3">
    <name type="scientific">Lentzea pudingi</name>
    <dbReference type="NCBI Taxonomy" id="1789439"/>
    <lineage>
        <taxon>Bacteria</taxon>
        <taxon>Bacillati</taxon>
        <taxon>Actinomycetota</taxon>
        <taxon>Actinomycetes</taxon>
        <taxon>Pseudonocardiales</taxon>
        <taxon>Pseudonocardiaceae</taxon>
        <taxon>Lentzea</taxon>
    </lineage>
</organism>
<dbReference type="EMBL" id="BMNC01000007">
    <property type="protein sequence ID" value="GGN05802.1"/>
    <property type="molecule type" value="Genomic_DNA"/>
</dbReference>
<evidence type="ECO:0000313" key="3">
    <source>
        <dbReference type="Proteomes" id="UP000597656"/>
    </source>
</evidence>
<evidence type="ECO:0000313" key="2">
    <source>
        <dbReference type="EMBL" id="GGN05802.1"/>
    </source>
</evidence>
<dbReference type="Proteomes" id="UP000597656">
    <property type="component" value="Unassembled WGS sequence"/>
</dbReference>
<evidence type="ECO:0000256" key="1">
    <source>
        <dbReference type="SAM" id="MobiDB-lite"/>
    </source>
</evidence>
<comment type="caution">
    <text evidence="2">The sequence shown here is derived from an EMBL/GenBank/DDBJ whole genome shotgun (WGS) entry which is preliminary data.</text>
</comment>
<gene>
    <name evidence="2" type="ORF">GCM10011609_51400</name>
</gene>
<feature type="region of interest" description="Disordered" evidence="1">
    <location>
        <begin position="1"/>
        <end position="63"/>
    </location>
</feature>
<sequence length="63" mass="6776">MPSTYGRRGPPDQIAGGLGAEPSGEARNRKLAARKVTTHQAANRKATTRSIRVKHQPEPSSEP</sequence>
<protein>
    <submittedName>
        <fullName evidence="2">Uncharacterized protein</fullName>
    </submittedName>
</protein>
<accession>A0ABQ2IB05</accession>
<keyword evidence="3" id="KW-1185">Reference proteome</keyword>